<dbReference type="SUPFAM" id="SSF54427">
    <property type="entry name" value="NTF2-like"/>
    <property type="match status" value="1"/>
</dbReference>
<feature type="domain" description="DUF4440" evidence="1">
    <location>
        <begin position="6"/>
        <end position="110"/>
    </location>
</feature>
<name>A0AA96WJB4_9CYAN</name>
<proteinExistence type="predicted"/>
<reference evidence="2" key="1">
    <citation type="submission" date="2020-05" db="EMBL/GenBank/DDBJ databases">
        <authorList>
            <person name="Zhu T."/>
            <person name="Keshari N."/>
            <person name="Lu X."/>
        </authorList>
    </citation>
    <scope>NUCLEOTIDE SEQUENCE</scope>
    <source>
        <strain evidence="2">NK1-12</strain>
    </source>
</reference>
<dbReference type="Gene3D" id="3.10.450.50">
    <property type="match status" value="1"/>
</dbReference>
<accession>A0AA96WJB4</accession>
<evidence type="ECO:0000259" key="1">
    <source>
        <dbReference type="Pfam" id="PF14534"/>
    </source>
</evidence>
<gene>
    <name evidence="2" type="ORF">HJG54_10690</name>
</gene>
<organism evidence="2">
    <name type="scientific">Leptolyngbya sp. NK1-12</name>
    <dbReference type="NCBI Taxonomy" id="2547451"/>
    <lineage>
        <taxon>Bacteria</taxon>
        <taxon>Bacillati</taxon>
        <taxon>Cyanobacteriota</taxon>
        <taxon>Cyanophyceae</taxon>
        <taxon>Leptolyngbyales</taxon>
        <taxon>Leptolyngbyaceae</taxon>
        <taxon>Leptolyngbya group</taxon>
        <taxon>Leptolyngbya</taxon>
    </lineage>
</organism>
<dbReference type="RefSeq" id="WP_316434881.1">
    <property type="nucleotide sequence ID" value="NZ_CP053586.1"/>
</dbReference>
<dbReference type="InterPro" id="IPR027843">
    <property type="entry name" value="DUF4440"/>
</dbReference>
<dbReference type="InterPro" id="IPR032710">
    <property type="entry name" value="NTF2-like_dom_sf"/>
</dbReference>
<evidence type="ECO:0000313" key="2">
    <source>
        <dbReference type="EMBL" id="WNZ23271.1"/>
    </source>
</evidence>
<sequence length="118" mass="12912">MQTLIDLETQGWHALSTGGEASKQFYSSVLRDDAVMLFPGGIRLDGKENILQSLAAQPWKSFQIEAPQVISLSETVGVLVYQVTAQREGSNPYGALITSTYVLSDGTWKLALHQQTLV</sequence>
<protein>
    <submittedName>
        <fullName evidence="2">Nuclear transport factor 2 family protein</fullName>
    </submittedName>
</protein>
<dbReference type="Pfam" id="PF14534">
    <property type="entry name" value="DUF4440"/>
    <property type="match status" value="1"/>
</dbReference>
<dbReference type="AlphaFoldDB" id="A0AA96WJB4"/>
<dbReference type="EMBL" id="CP053586">
    <property type="protein sequence ID" value="WNZ23271.1"/>
    <property type="molecule type" value="Genomic_DNA"/>
</dbReference>